<comment type="caution">
    <text evidence="5">Lacks conserved residue(s) required for the propagation of feature annotation.</text>
</comment>
<proteinExistence type="predicted"/>
<feature type="chain" id="PRO_5003579275" evidence="8">
    <location>
        <begin position="24"/>
        <end position="674"/>
    </location>
</feature>
<dbReference type="Pfam" id="PF13855">
    <property type="entry name" value="LRR_8"/>
    <property type="match status" value="2"/>
</dbReference>
<dbReference type="InterPro" id="IPR000742">
    <property type="entry name" value="EGF"/>
</dbReference>
<evidence type="ECO:0000256" key="5">
    <source>
        <dbReference type="PROSITE-ProRule" id="PRU00076"/>
    </source>
</evidence>
<dbReference type="SMART" id="SM00181">
    <property type="entry name" value="EGF"/>
    <property type="match status" value="1"/>
</dbReference>
<keyword evidence="7" id="KW-1133">Transmembrane helix</keyword>
<organism evidence="10 11">
    <name type="scientific">Latimeria chalumnae</name>
    <name type="common">Coelacanth</name>
    <dbReference type="NCBI Taxonomy" id="7897"/>
    <lineage>
        <taxon>Eukaryota</taxon>
        <taxon>Metazoa</taxon>
        <taxon>Chordata</taxon>
        <taxon>Craniata</taxon>
        <taxon>Vertebrata</taxon>
        <taxon>Euteleostomi</taxon>
        <taxon>Coelacanthiformes</taxon>
        <taxon>Coelacanthidae</taxon>
        <taxon>Latimeria</taxon>
    </lineage>
</organism>
<accession>H3AL40</accession>
<evidence type="ECO:0000256" key="1">
    <source>
        <dbReference type="ARBA" id="ARBA00022614"/>
    </source>
</evidence>
<keyword evidence="7" id="KW-0812">Transmembrane</keyword>
<keyword evidence="7" id="KW-0472">Membrane</keyword>
<dbReference type="SMART" id="SM00369">
    <property type="entry name" value="LRR_TYP"/>
    <property type="match status" value="8"/>
</dbReference>
<dbReference type="FunCoup" id="H3AL40">
    <property type="interactions" value="134"/>
</dbReference>
<dbReference type="PANTHER" id="PTHR45712:SF30">
    <property type="entry name" value="LRRNT DOMAIN-CONTAINING PROTEIN"/>
    <property type="match status" value="1"/>
</dbReference>
<keyword evidence="4" id="KW-0325">Glycoprotein</keyword>
<reference evidence="10" key="3">
    <citation type="submission" date="2025-09" db="UniProtKB">
        <authorList>
            <consortium name="Ensembl"/>
        </authorList>
    </citation>
    <scope>IDENTIFICATION</scope>
</reference>
<protein>
    <submittedName>
        <fullName evidence="10">Vasorin</fullName>
    </submittedName>
</protein>
<dbReference type="InterPro" id="IPR001611">
    <property type="entry name" value="Leu-rich_rpt"/>
</dbReference>
<gene>
    <name evidence="10" type="primary">VASN</name>
</gene>
<keyword evidence="5" id="KW-1015">Disulfide bond</keyword>
<dbReference type="Proteomes" id="UP000008672">
    <property type="component" value="Unassembled WGS sequence"/>
</dbReference>
<evidence type="ECO:0000256" key="3">
    <source>
        <dbReference type="ARBA" id="ARBA00022737"/>
    </source>
</evidence>
<sequence>CTMMNWLLWTFFLVLFQRDMTEGCPTGCHCQPETTVFCMNRKSHTVPKSLSHTIKNLYLFENGITALNEDDFSNLQELQLLDLSQNKIVSLQDNIFQPLTALCNLDLSSNQIRAITNETFYGLHLLERLYLHNNKIESIHPAAFDILENLLELKLQNNQLHAIPALDLPRLLLLDISGNKIPVIESEMFHAVNIESLNIAGLGLRNLDEELFQSLSNLHELDISDNQLTNVPAILQRLHGLTKLNLTGNAQISQLQVEDFQSLQNLQELDISNINLNTVPEEFFSLFPKLHTLTAAGNPFNCVCQLDWFVQWIRLSKVVLKRSEETRCHFPPINAGKLLENLEYKDFGCPTTTTTTTTTISTTTLEPLPVVTTRKQSATERVTSPPIHKSPPKKVSSTILPSTALKQLTSPGVHLCPSNICLNGGTCQLDTFGHLECLCPAGYFGSYCEIQEYTTKPPPLTIKIIQNNKIHVRKVTGTSVTVDLQSYMSTRPQLKGIRLTYRNLSSHDKRPYLLSLPPSLTDYTVRGLRLNSTYYICLGPLGERNFEDESCTEVQTSLSAPEHTAPVTQTKDNNLPLMIIPSLAVVLLVVVAVAVGMYYYRHKRSKDQSKPGIDQSNLELEGVKTCLENGDLTNHDHKSLENTASQGSLECEVPLMQQHCPSNNNTTVLKPSYF</sequence>
<dbReference type="PRINTS" id="PR00019">
    <property type="entry name" value="LEURICHRPT"/>
</dbReference>
<dbReference type="SUPFAM" id="SSF57196">
    <property type="entry name" value="EGF/Laminin"/>
    <property type="match status" value="1"/>
</dbReference>
<feature type="region of interest" description="Disordered" evidence="6">
    <location>
        <begin position="372"/>
        <end position="396"/>
    </location>
</feature>
<dbReference type="EMBL" id="AFYH01179851">
    <property type="status" value="NOT_ANNOTATED_CDS"/>
    <property type="molecule type" value="Genomic_DNA"/>
</dbReference>
<dbReference type="eggNOG" id="KOG0619">
    <property type="taxonomic scope" value="Eukaryota"/>
</dbReference>
<reference evidence="11" key="1">
    <citation type="submission" date="2011-08" db="EMBL/GenBank/DDBJ databases">
        <title>The draft genome of Latimeria chalumnae.</title>
        <authorList>
            <person name="Di Palma F."/>
            <person name="Alfoldi J."/>
            <person name="Johnson J."/>
            <person name="Berlin A."/>
            <person name="Gnerre S."/>
            <person name="Jaffe D."/>
            <person name="MacCallum I."/>
            <person name="Young S."/>
            <person name="Walker B.J."/>
            <person name="Lander E."/>
            <person name="Lindblad-Toh K."/>
        </authorList>
    </citation>
    <scope>NUCLEOTIDE SEQUENCE [LARGE SCALE GENOMIC DNA]</scope>
    <source>
        <strain evidence="11">Wild caught</strain>
    </source>
</reference>
<dbReference type="HOGENOM" id="CLU_432517_0_0_1"/>
<reference evidence="10" key="2">
    <citation type="submission" date="2025-08" db="UniProtKB">
        <authorList>
            <consortium name="Ensembl"/>
        </authorList>
    </citation>
    <scope>IDENTIFICATION</scope>
</reference>
<evidence type="ECO:0000256" key="8">
    <source>
        <dbReference type="SAM" id="SignalP"/>
    </source>
</evidence>
<dbReference type="SMART" id="SM00082">
    <property type="entry name" value="LRRCT"/>
    <property type="match status" value="1"/>
</dbReference>
<dbReference type="InterPro" id="IPR050333">
    <property type="entry name" value="SLRP"/>
</dbReference>
<dbReference type="OMA" id="KQPQLMI"/>
<dbReference type="InterPro" id="IPR003591">
    <property type="entry name" value="Leu-rich_rpt_typical-subtyp"/>
</dbReference>
<dbReference type="Ensembl" id="ENSLACT00000010440.1">
    <property type="protein sequence ID" value="ENSLACP00000010361.1"/>
    <property type="gene ID" value="ENSLACG00000009126.1"/>
</dbReference>
<dbReference type="Gene3D" id="3.80.10.10">
    <property type="entry name" value="Ribonuclease Inhibitor"/>
    <property type="match status" value="2"/>
</dbReference>
<keyword evidence="5" id="KW-0245">EGF-like domain</keyword>
<evidence type="ECO:0000256" key="7">
    <source>
        <dbReference type="SAM" id="Phobius"/>
    </source>
</evidence>
<dbReference type="InterPro" id="IPR032675">
    <property type="entry name" value="LRR_dom_sf"/>
</dbReference>
<evidence type="ECO:0000259" key="9">
    <source>
        <dbReference type="PROSITE" id="PS50026"/>
    </source>
</evidence>
<dbReference type="Bgee" id="ENSLACG00000009126">
    <property type="expression patterns" value="Expressed in pelvic fin and 5 other cell types or tissues"/>
</dbReference>
<feature type="transmembrane region" description="Helical" evidence="7">
    <location>
        <begin position="575"/>
        <end position="600"/>
    </location>
</feature>
<dbReference type="SMART" id="SM00364">
    <property type="entry name" value="LRR_BAC"/>
    <property type="match status" value="4"/>
</dbReference>
<dbReference type="PROSITE" id="PS51450">
    <property type="entry name" value="LRR"/>
    <property type="match status" value="3"/>
</dbReference>
<dbReference type="SMART" id="SM00365">
    <property type="entry name" value="LRR_SD22"/>
    <property type="match status" value="5"/>
</dbReference>
<keyword evidence="1" id="KW-0433">Leucine-rich repeat</keyword>
<keyword evidence="2 8" id="KW-0732">Signal</keyword>
<evidence type="ECO:0000256" key="2">
    <source>
        <dbReference type="ARBA" id="ARBA00022729"/>
    </source>
</evidence>
<evidence type="ECO:0000313" key="10">
    <source>
        <dbReference type="Ensembl" id="ENSLACP00000010361.1"/>
    </source>
</evidence>
<dbReference type="SMART" id="SM00013">
    <property type="entry name" value="LRRNT"/>
    <property type="match status" value="1"/>
</dbReference>
<dbReference type="Pfam" id="PF00008">
    <property type="entry name" value="EGF"/>
    <property type="match status" value="1"/>
</dbReference>
<evidence type="ECO:0000313" key="11">
    <source>
        <dbReference type="Proteomes" id="UP000008672"/>
    </source>
</evidence>
<keyword evidence="3" id="KW-0677">Repeat</keyword>
<dbReference type="InterPro" id="IPR000483">
    <property type="entry name" value="Cys-rich_flank_reg_C"/>
</dbReference>
<feature type="domain" description="EGF-like" evidence="9">
    <location>
        <begin position="412"/>
        <end position="449"/>
    </location>
</feature>
<evidence type="ECO:0000256" key="4">
    <source>
        <dbReference type="ARBA" id="ARBA00023180"/>
    </source>
</evidence>
<dbReference type="STRING" id="7897.ENSLACP00000010361"/>
<dbReference type="InterPro" id="IPR000372">
    <property type="entry name" value="LRRNT"/>
</dbReference>
<dbReference type="PANTHER" id="PTHR45712">
    <property type="entry name" value="AGAP008170-PA"/>
    <property type="match status" value="1"/>
</dbReference>
<dbReference type="AlphaFoldDB" id="H3AL40"/>
<dbReference type="PROSITE" id="PS50026">
    <property type="entry name" value="EGF_3"/>
    <property type="match status" value="1"/>
</dbReference>
<dbReference type="CDD" id="cd00054">
    <property type="entry name" value="EGF_CA"/>
    <property type="match status" value="1"/>
</dbReference>
<dbReference type="InParanoid" id="H3AL40"/>
<dbReference type="GeneTree" id="ENSGT00940000159318"/>
<keyword evidence="11" id="KW-1185">Reference proteome</keyword>
<dbReference type="FunFam" id="3.80.10.10:FF:000211">
    <property type="entry name" value="vasorin"/>
    <property type="match status" value="1"/>
</dbReference>
<feature type="signal peptide" evidence="8">
    <location>
        <begin position="1"/>
        <end position="23"/>
    </location>
</feature>
<dbReference type="PROSITE" id="PS00022">
    <property type="entry name" value="EGF_1"/>
    <property type="match status" value="1"/>
</dbReference>
<feature type="disulfide bond" evidence="5">
    <location>
        <begin position="439"/>
        <end position="448"/>
    </location>
</feature>
<dbReference type="Gene3D" id="2.10.25.10">
    <property type="entry name" value="Laminin"/>
    <property type="match status" value="1"/>
</dbReference>
<dbReference type="PROSITE" id="PS01186">
    <property type="entry name" value="EGF_2"/>
    <property type="match status" value="1"/>
</dbReference>
<evidence type="ECO:0000256" key="6">
    <source>
        <dbReference type="SAM" id="MobiDB-lite"/>
    </source>
</evidence>
<dbReference type="SUPFAM" id="SSF52058">
    <property type="entry name" value="L domain-like"/>
    <property type="match status" value="1"/>
</dbReference>
<name>H3AL40_LATCH</name>